<dbReference type="InterPro" id="IPR016197">
    <property type="entry name" value="Chromo-like_dom_sf"/>
</dbReference>
<evidence type="ECO:0000313" key="2">
    <source>
        <dbReference type="EMBL" id="ORX73989.1"/>
    </source>
</evidence>
<feature type="domain" description="Chromo" evidence="1">
    <location>
        <begin position="103"/>
        <end position="158"/>
    </location>
</feature>
<dbReference type="SUPFAM" id="SSF54160">
    <property type="entry name" value="Chromo domain-like"/>
    <property type="match status" value="1"/>
</dbReference>
<dbReference type="AlphaFoldDB" id="A0A1Y1WKB9"/>
<dbReference type="STRING" id="61395.A0A1Y1WKB9"/>
<dbReference type="RefSeq" id="XP_040747200.1">
    <property type="nucleotide sequence ID" value="XM_040884234.1"/>
</dbReference>
<comment type="caution">
    <text evidence="2">The sequence shown here is derived from an EMBL/GenBank/DDBJ whole genome shotgun (WGS) entry which is preliminary data.</text>
</comment>
<evidence type="ECO:0000313" key="3">
    <source>
        <dbReference type="Proteomes" id="UP000193922"/>
    </source>
</evidence>
<sequence>FMKKVLFPAIKRAAVKVSIAYRRQHGLTHKITEIPVGSYVMVMQRNRANKLDPANEGPFLVTAITKGGSYALQDLEGQQLARHYTVSELHMISDVPLFQESSLEVDKIIGHRLNKLDDYEYRVRWKDNTEADSWESFANFDSPSIIRDYWQEHDRKKK</sequence>
<name>A0A1Y1WKB9_9FUNG</name>
<gene>
    <name evidence="2" type="ORF">DL89DRAFT_213005</name>
</gene>
<dbReference type="Gene3D" id="2.40.50.40">
    <property type="match status" value="1"/>
</dbReference>
<proteinExistence type="predicted"/>
<feature type="non-terminal residue" evidence="2">
    <location>
        <position position="158"/>
    </location>
</feature>
<dbReference type="GeneID" id="63800882"/>
<dbReference type="InterPro" id="IPR000953">
    <property type="entry name" value="Chromo/chromo_shadow_dom"/>
</dbReference>
<feature type="non-terminal residue" evidence="2">
    <location>
        <position position="1"/>
    </location>
</feature>
<dbReference type="Proteomes" id="UP000193922">
    <property type="component" value="Unassembled WGS sequence"/>
</dbReference>
<dbReference type="Pfam" id="PF00385">
    <property type="entry name" value="Chromo"/>
    <property type="match status" value="1"/>
</dbReference>
<dbReference type="SMART" id="SM00298">
    <property type="entry name" value="CHROMO"/>
    <property type="match status" value="1"/>
</dbReference>
<protein>
    <recommendedName>
        <fullName evidence="1">Chromo domain-containing protein</fullName>
    </recommendedName>
</protein>
<reference evidence="2 3" key="1">
    <citation type="submission" date="2016-07" db="EMBL/GenBank/DDBJ databases">
        <title>Pervasive Adenine N6-methylation of Active Genes in Fungi.</title>
        <authorList>
            <consortium name="DOE Joint Genome Institute"/>
            <person name="Mondo S.J."/>
            <person name="Dannebaum R.O."/>
            <person name="Kuo R.C."/>
            <person name="Labutti K."/>
            <person name="Haridas S."/>
            <person name="Kuo A."/>
            <person name="Salamov A."/>
            <person name="Ahrendt S.R."/>
            <person name="Lipzen A."/>
            <person name="Sullivan W."/>
            <person name="Andreopoulos W.B."/>
            <person name="Clum A."/>
            <person name="Lindquist E."/>
            <person name="Daum C."/>
            <person name="Ramamoorthy G.K."/>
            <person name="Gryganskyi A."/>
            <person name="Culley D."/>
            <person name="Magnuson J.K."/>
            <person name="James T.Y."/>
            <person name="O'Malley M.A."/>
            <person name="Stajich J.E."/>
            <person name="Spatafora J.W."/>
            <person name="Visel A."/>
            <person name="Grigoriev I.V."/>
        </authorList>
    </citation>
    <scope>NUCLEOTIDE SEQUENCE [LARGE SCALE GENOMIC DNA]</scope>
    <source>
        <strain evidence="2 3">ATCC 12442</strain>
    </source>
</reference>
<dbReference type="PROSITE" id="PS50013">
    <property type="entry name" value="CHROMO_2"/>
    <property type="match status" value="1"/>
</dbReference>
<organism evidence="2 3">
    <name type="scientific">Linderina pennispora</name>
    <dbReference type="NCBI Taxonomy" id="61395"/>
    <lineage>
        <taxon>Eukaryota</taxon>
        <taxon>Fungi</taxon>
        <taxon>Fungi incertae sedis</taxon>
        <taxon>Zoopagomycota</taxon>
        <taxon>Kickxellomycotina</taxon>
        <taxon>Kickxellomycetes</taxon>
        <taxon>Kickxellales</taxon>
        <taxon>Kickxellaceae</taxon>
        <taxon>Linderina</taxon>
    </lineage>
</organism>
<accession>A0A1Y1WKB9</accession>
<keyword evidence="3" id="KW-1185">Reference proteome</keyword>
<evidence type="ECO:0000259" key="1">
    <source>
        <dbReference type="PROSITE" id="PS50013"/>
    </source>
</evidence>
<dbReference type="InterPro" id="IPR023780">
    <property type="entry name" value="Chromo_domain"/>
</dbReference>
<dbReference type="OrthoDB" id="2231705at2759"/>
<dbReference type="EMBL" id="MCFD01000001">
    <property type="protein sequence ID" value="ORX73989.1"/>
    <property type="molecule type" value="Genomic_DNA"/>
</dbReference>